<sequence length="472" mass="54639">MAVLVMSDGELSRFDTLMRVDRGELRPTDAARLLGIERRQIYRLLDRLRAEGAAGLVSAKRGRPSNRRYADDFRERVVAIVREHYYDFGPTLAREYLAERHDIHLACETLRQFMIKAGLWKDREARRPRPYQPRYRRDCRGELIQIDGSKHWWFEDRGPQCTLLVYIDDATSELMHLKMAESESTFAYMDATREYIERHGKPVAFYSDKHSVFRNAKASAARGDGMTHFGRALDALNIEIICANSPQAKGRVERANATLQDRLVKAMRLEGISSIEEANVFLDSYMARHNARFARPAFDVRDLHRPLAPHDDLRSIMVWREQRTVTAALTLHYNKVMFILEPTAISKALARKRVTVCEYPDGRLEIEHEGHVLPYRPFDKMRHVNQPAIVENKHLDAALMLAKQMQAIMPHHRKRNNDAPARRDQPLHLFPEPEPPPKIDRRKLGGSKLKRGPRLSDEALRERGTLSFVQRA</sequence>
<dbReference type="RefSeq" id="WP_063976827.1">
    <property type="nucleotide sequence ID" value="NZ_LSTR01000055.1"/>
</dbReference>
<dbReference type="InterPro" id="IPR012337">
    <property type="entry name" value="RNaseH-like_sf"/>
</dbReference>
<dbReference type="InterPro" id="IPR036397">
    <property type="entry name" value="RNaseH_sf"/>
</dbReference>
<dbReference type="GO" id="GO:0003676">
    <property type="term" value="F:nucleic acid binding"/>
    <property type="evidence" value="ECO:0007669"/>
    <property type="project" value="InterPro"/>
</dbReference>
<comment type="caution">
    <text evidence="3">The sequence shown here is derived from an EMBL/GenBank/DDBJ whole genome shotgun (WGS) entry which is preliminary data.</text>
</comment>
<dbReference type="InterPro" id="IPR047797">
    <property type="entry name" value="ISNCY_transpos"/>
</dbReference>
<dbReference type="Gene3D" id="3.30.420.10">
    <property type="entry name" value="Ribonuclease H-like superfamily/Ribonuclease H"/>
    <property type="match status" value="1"/>
</dbReference>
<proteinExistence type="predicted"/>
<dbReference type="PROSITE" id="PS50994">
    <property type="entry name" value="INTEGRASE"/>
    <property type="match status" value="1"/>
</dbReference>
<dbReference type="SUPFAM" id="SSF46689">
    <property type="entry name" value="Homeodomain-like"/>
    <property type="match status" value="1"/>
</dbReference>
<reference evidence="3 5" key="1">
    <citation type="submission" date="2016-02" db="EMBL/GenBank/DDBJ databases">
        <authorList>
            <person name="Wen L."/>
            <person name="He K."/>
            <person name="Yang H."/>
        </authorList>
    </citation>
    <scope>NUCLEOTIDE SEQUENCE [LARGE SCALE GENOMIC DNA]</scope>
    <source>
        <strain evidence="3 5">CD09_2</strain>
    </source>
</reference>
<evidence type="ECO:0000313" key="6">
    <source>
        <dbReference type="Proteomes" id="UP000287401"/>
    </source>
</evidence>
<dbReference type="SUPFAM" id="SSF53098">
    <property type="entry name" value="Ribonuclease H-like"/>
    <property type="match status" value="1"/>
</dbReference>
<feature type="compositionally biased region" description="Basic and acidic residues" evidence="1">
    <location>
        <begin position="454"/>
        <end position="464"/>
    </location>
</feature>
<dbReference type="OrthoDB" id="7319221at2"/>
<evidence type="ECO:0000313" key="4">
    <source>
        <dbReference type="EMBL" id="RSU45316.1"/>
    </source>
</evidence>
<dbReference type="Proteomes" id="UP000077262">
    <property type="component" value="Unassembled WGS sequence"/>
</dbReference>
<dbReference type="NCBIfam" id="NF033594">
    <property type="entry name" value="transpos_ISNCY_2"/>
    <property type="match status" value="1"/>
</dbReference>
<dbReference type="InterPro" id="IPR009057">
    <property type="entry name" value="Homeodomain-like_sf"/>
</dbReference>
<evidence type="ECO:0000313" key="5">
    <source>
        <dbReference type="Proteomes" id="UP000077262"/>
    </source>
</evidence>
<dbReference type="Pfam" id="PF13551">
    <property type="entry name" value="HTH_29"/>
    <property type="match status" value="1"/>
</dbReference>
<reference evidence="4 6" key="2">
    <citation type="submission" date="2018-07" db="EMBL/GenBank/DDBJ databases">
        <title>Genomic and Epidemiologic Investigation of an Indolent Hospital Outbreak.</title>
        <authorList>
            <person name="Johnson R.C."/>
            <person name="Deming C."/>
            <person name="Conlan S."/>
            <person name="Zellmer C.J."/>
            <person name="Michelin A.V."/>
            <person name="Lee-Lin S."/>
            <person name="Thomas P.J."/>
            <person name="Park M."/>
            <person name="Weingarten R.A."/>
            <person name="Less J."/>
            <person name="Dekker J.P."/>
            <person name="Frank K.M."/>
            <person name="Musser K.A."/>
            <person name="Mcquiston J.R."/>
            <person name="Henderson D.K."/>
            <person name="Lau A.F."/>
            <person name="Palmore T.N."/>
            <person name="Segre J.A."/>
        </authorList>
    </citation>
    <scope>NUCLEOTIDE SEQUENCE [LARGE SCALE GENOMIC DNA]</scope>
    <source>
        <strain evidence="4 6">SK-NIH.Env6_1116</strain>
    </source>
</reference>
<dbReference type="EMBL" id="QRAL01000095">
    <property type="protein sequence ID" value="RSU45316.1"/>
    <property type="molecule type" value="Genomic_DNA"/>
</dbReference>
<feature type="region of interest" description="Disordered" evidence="1">
    <location>
        <begin position="412"/>
        <end position="472"/>
    </location>
</feature>
<protein>
    <submittedName>
        <fullName evidence="3 4">Transposase</fullName>
    </submittedName>
</protein>
<dbReference type="EMBL" id="LSTR01000055">
    <property type="protein sequence ID" value="OAH41465.1"/>
    <property type="molecule type" value="Genomic_DNA"/>
</dbReference>
<feature type="domain" description="Integrase catalytic" evidence="2">
    <location>
        <begin position="129"/>
        <end position="314"/>
    </location>
</feature>
<evidence type="ECO:0000259" key="2">
    <source>
        <dbReference type="PROSITE" id="PS50994"/>
    </source>
</evidence>
<evidence type="ECO:0000256" key="1">
    <source>
        <dbReference type="SAM" id="MobiDB-lite"/>
    </source>
</evidence>
<dbReference type="GO" id="GO:0015074">
    <property type="term" value="P:DNA integration"/>
    <property type="evidence" value="ECO:0007669"/>
    <property type="project" value="InterPro"/>
</dbReference>
<dbReference type="Proteomes" id="UP000287401">
    <property type="component" value="Unassembled WGS sequence"/>
</dbReference>
<dbReference type="PANTHER" id="PTHR35004">
    <property type="entry name" value="TRANSPOSASE RV3428C-RELATED"/>
    <property type="match status" value="1"/>
</dbReference>
<dbReference type="AlphaFoldDB" id="A0A177JMK2"/>
<gene>
    <name evidence="3" type="ORF">AX777_25910</name>
    <name evidence="4" type="ORF">DAH51_27985</name>
</gene>
<feature type="compositionally biased region" description="Basic residues" evidence="1">
    <location>
        <begin position="444"/>
        <end position="453"/>
    </location>
</feature>
<accession>A0A177JMK2</accession>
<evidence type="ECO:0000313" key="3">
    <source>
        <dbReference type="EMBL" id="OAH41465.1"/>
    </source>
</evidence>
<feature type="compositionally biased region" description="Basic and acidic residues" evidence="1">
    <location>
        <begin position="416"/>
        <end position="426"/>
    </location>
</feature>
<dbReference type="InterPro" id="IPR001584">
    <property type="entry name" value="Integrase_cat-core"/>
</dbReference>
<name>A0A177JMK2_SPHYA</name>
<organism evidence="3 5">
    <name type="scientific">Sphingobium yanoikuyae</name>
    <name type="common">Sphingomonas yanoikuyae</name>
    <dbReference type="NCBI Taxonomy" id="13690"/>
    <lineage>
        <taxon>Bacteria</taxon>
        <taxon>Pseudomonadati</taxon>
        <taxon>Pseudomonadota</taxon>
        <taxon>Alphaproteobacteria</taxon>
        <taxon>Sphingomonadales</taxon>
        <taxon>Sphingomonadaceae</taxon>
        <taxon>Sphingobium</taxon>
    </lineage>
</organism>
<dbReference type="PANTHER" id="PTHR35004:SF7">
    <property type="entry name" value="INTEGRASE PROTEIN"/>
    <property type="match status" value="1"/>
</dbReference>